<dbReference type="InterPro" id="IPR005358">
    <property type="entry name" value="Puta_zinc/iron-chelating_dom"/>
</dbReference>
<accession>A0ABN6L686</accession>
<dbReference type="PANTHER" id="PTHR35866:SF1">
    <property type="entry name" value="YKGJ FAMILY CYSTEINE CLUSTER PROTEIN"/>
    <property type="match status" value="1"/>
</dbReference>
<organism evidence="1 2">
    <name type="scientific">Persicobacter psychrovividus</name>
    <dbReference type="NCBI Taxonomy" id="387638"/>
    <lineage>
        <taxon>Bacteria</taxon>
        <taxon>Pseudomonadati</taxon>
        <taxon>Bacteroidota</taxon>
        <taxon>Cytophagia</taxon>
        <taxon>Cytophagales</taxon>
        <taxon>Persicobacteraceae</taxon>
        <taxon>Persicobacter</taxon>
    </lineage>
</organism>
<reference evidence="1 2" key="1">
    <citation type="submission" date="2021-12" db="EMBL/GenBank/DDBJ databases">
        <title>Genome sequencing of bacteria with rrn-lacking chromosome and rrn-plasmid.</title>
        <authorList>
            <person name="Anda M."/>
            <person name="Iwasaki W."/>
        </authorList>
    </citation>
    <scope>NUCLEOTIDE SEQUENCE [LARGE SCALE GENOMIC DNA]</scope>
    <source>
        <strain evidence="1 2">NBRC 101262</strain>
    </source>
</reference>
<sequence>MQKEMDLNAFKKEAEQKLAANKTLGKNLRKVKPRMLDELFQEAHFETFEKMDCLTCANCCKTTSPIFKQGDIARMAKAVKMKTAVFIDHYLHLDQEGDYVLNEAPCPFLAADNTCICYESRPTACREYPHTDRKKIKQLINLSVRNTLVCPAVLNIFDKINAKLNS</sequence>
<dbReference type="Proteomes" id="UP001354989">
    <property type="component" value="Chromosome"/>
</dbReference>
<keyword evidence="2" id="KW-1185">Reference proteome</keyword>
<name>A0ABN6L686_9BACT</name>
<dbReference type="PANTHER" id="PTHR35866">
    <property type="entry name" value="PUTATIVE-RELATED"/>
    <property type="match status" value="1"/>
</dbReference>
<dbReference type="EMBL" id="AP025292">
    <property type="protein sequence ID" value="BDC98702.1"/>
    <property type="molecule type" value="Genomic_DNA"/>
</dbReference>
<dbReference type="RefSeq" id="WP_338397818.1">
    <property type="nucleotide sequence ID" value="NZ_AP025292.1"/>
</dbReference>
<evidence type="ECO:0000313" key="1">
    <source>
        <dbReference type="EMBL" id="BDC98702.1"/>
    </source>
</evidence>
<protein>
    <submittedName>
        <fullName evidence="1">Zinc/iron-chelating domain-containing protein</fullName>
    </submittedName>
</protein>
<evidence type="ECO:0000313" key="2">
    <source>
        <dbReference type="Proteomes" id="UP001354989"/>
    </source>
</evidence>
<proteinExistence type="predicted"/>
<dbReference type="Pfam" id="PF03692">
    <property type="entry name" value="CxxCxxCC"/>
    <property type="match status" value="1"/>
</dbReference>
<gene>
    <name evidence="1" type="ORF">PEPS_09830</name>
</gene>